<dbReference type="PANTHER" id="PTHR43798">
    <property type="entry name" value="MONOACYLGLYCEROL LIPASE"/>
    <property type="match status" value="1"/>
</dbReference>
<dbReference type="InterPro" id="IPR029058">
    <property type="entry name" value="AB_hydrolase_fold"/>
</dbReference>
<dbReference type="SUPFAM" id="SSF53474">
    <property type="entry name" value="alpha/beta-Hydrolases"/>
    <property type="match status" value="1"/>
</dbReference>
<reference evidence="2 3" key="1">
    <citation type="journal article" date="2011" name="J. Bacteriol.">
        <title>Draft genome sequence of Sporolactobacillus inulinus strain CASD, an efficient D-lactic acid-producing bacterium with high-concentration lactate tolerance capability.</title>
        <authorList>
            <person name="Yu B."/>
            <person name="Su F."/>
            <person name="Wang L."/>
            <person name="Xu K."/>
            <person name="Zhao B."/>
            <person name="Xu P."/>
        </authorList>
    </citation>
    <scope>NUCLEOTIDE SEQUENCE [LARGE SCALE GENOMIC DNA]</scope>
    <source>
        <strain evidence="2 3">CASD</strain>
    </source>
</reference>
<organism evidence="2 3">
    <name type="scientific">Sporolactobacillus inulinus CASD</name>
    <dbReference type="NCBI Taxonomy" id="1069536"/>
    <lineage>
        <taxon>Bacteria</taxon>
        <taxon>Bacillati</taxon>
        <taxon>Bacillota</taxon>
        <taxon>Bacilli</taxon>
        <taxon>Bacillales</taxon>
        <taxon>Sporolactobacillaceae</taxon>
        <taxon>Sporolactobacillus</taxon>
    </lineage>
</organism>
<protein>
    <recommendedName>
        <fullName evidence="1">AB hydrolase-1 domain-containing protein</fullName>
    </recommendedName>
</protein>
<evidence type="ECO:0000313" key="2">
    <source>
        <dbReference type="EMBL" id="KLI01900.1"/>
    </source>
</evidence>
<name>A0A0U1QM59_9BACL</name>
<evidence type="ECO:0000259" key="1">
    <source>
        <dbReference type="Pfam" id="PF12697"/>
    </source>
</evidence>
<feature type="domain" description="AB hydrolase-1" evidence="1">
    <location>
        <begin position="19"/>
        <end position="260"/>
    </location>
</feature>
<dbReference type="Pfam" id="PF12697">
    <property type="entry name" value="Abhydrolase_6"/>
    <property type="match status" value="1"/>
</dbReference>
<keyword evidence="3" id="KW-1185">Reference proteome</keyword>
<dbReference type="OrthoDB" id="9808398at2"/>
<dbReference type="Gene3D" id="3.40.50.1820">
    <property type="entry name" value="alpha/beta hydrolase"/>
    <property type="match status" value="1"/>
</dbReference>
<accession>A0A0U1QM59</accession>
<dbReference type="EMBL" id="AFVQ02000154">
    <property type="protein sequence ID" value="KLI01900.1"/>
    <property type="molecule type" value="Genomic_DNA"/>
</dbReference>
<proteinExistence type="predicted"/>
<comment type="caution">
    <text evidence="2">The sequence shown here is derived from an EMBL/GenBank/DDBJ whole genome shotgun (WGS) entry which is preliminary data.</text>
</comment>
<dbReference type="InterPro" id="IPR000073">
    <property type="entry name" value="AB_hydrolase_1"/>
</dbReference>
<dbReference type="RefSeq" id="WP_029548143.1">
    <property type="nucleotide sequence ID" value="NZ_AFVQ02000154.1"/>
</dbReference>
<sequence length="280" mass="31537">MMSNNRALCYDEVGQGEEIVFVHGYISDRRIWSQVREHWYDSGHLFFPTLEGFWEDSLEFRESNFSVDNHIEDIVDFLEKVCTPPVHLVGWSYGASLVLLVAARRPDLVKSVFAYEPGISSFVLDKKILQQIQRDRVEMAGPAIGAVKAGNTKEAVKYIVNGACNREGVFEDFDEELKQRFFDNASTVPLMFTERSAPNLPASSEDLKRILCPVTISYGEYARPAYRLVAKEAAKIIPNSIIQIIPGAMHVVPVTSPEIFLQKIIEHLSGVDRRAVSNGK</sequence>
<evidence type="ECO:0000313" key="3">
    <source>
        <dbReference type="Proteomes" id="UP000035553"/>
    </source>
</evidence>
<dbReference type="STRING" id="1069536.SINU_10855"/>
<dbReference type="InterPro" id="IPR050266">
    <property type="entry name" value="AB_hydrolase_sf"/>
</dbReference>
<dbReference type="Proteomes" id="UP000035553">
    <property type="component" value="Unassembled WGS sequence"/>
</dbReference>
<dbReference type="AlphaFoldDB" id="A0A0U1QM59"/>
<gene>
    <name evidence="2" type="ORF">SINU_10855</name>
</gene>